<evidence type="ECO:0000256" key="1">
    <source>
        <dbReference type="ARBA" id="ARBA00004123"/>
    </source>
</evidence>
<dbReference type="Pfam" id="PF00170">
    <property type="entry name" value="bZIP_1"/>
    <property type="match status" value="1"/>
</dbReference>
<evidence type="ECO:0000256" key="4">
    <source>
        <dbReference type="ARBA" id="ARBA00023163"/>
    </source>
</evidence>
<dbReference type="OrthoDB" id="674948at2759"/>
<dbReference type="GO" id="GO:0035497">
    <property type="term" value="F:cAMP response element binding"/>
    <property type="evidence" value="ECO:0007669"/>
    <property type="project" value="TreeGrafter"/>
</dbReference>
<dbReference type="SUPFAM" id="SSF57959">
    <property type="entry name" value="Leucine zipper domain"/>
    <property type="match status" value="1"/>
</dbReference>
<keyword evidence="3" id="KW-0238">DNA-binding</keyword>
<feature type="region of interest" description="Disordered" evidence="7">
    <location>
        <begin position="83"/>
        <end position="126"/>
    </location>
</feature>
<proteinExistence type="predicted"/>
<evidence type="ECO:0000256" key="7">
    <source>
        <dbReference type="SAM" id="MobiDB-lite"/>
    </source>
</evidence>
<dbReference type="InterPro" id="IPR046347">
    <property type="entry name" value="bZIP_sf"/>
</dbReference>
<evidence type="ECO:0000256" key="3">
    <source>
        <dbReference type="ARBA" id="ARBA00023125"/>
    </source>
</evidence>
<evidence type="ECO:0000259" key="8">
    <source>
        <dbReference type="PROSITE" id="PS50217"/>
    </source>
</evidence>
<dbReference type="AlphaFoldDB" id="A0A6A4VU41"/>
<dbReference type="PANTHER" id="PTHR46004">
    <property type="entry name" value="CYCLIC AMP RESPONSE ELEMENT-BINDING PROTEIN A"/>
    <property type="match status" value="1"/>
</dbReference>
<feature type="domain" description="BZIP" evidence="8">
    <location>
        <begin position="351"/>
        <end position="414"/>
    </location>
</feature>
<feature type="coiled-coil region" evidence="6">
    <location>
        <begin position="369"/>
        <end position="431"/>
    </location>
</feature>
<keyword evidence="10" id="KW-1185">Reference proteome</keyword>
<evidence type="ECO:0000256" key="6">
    <source>
        <dbReference type="SAM" id="Coils"/>
    </source>
</evidence>
<comment type="subcellular location">
    <subcellularLocation>
        <location evidence="1">Nucleus</location>
    </subcellularLocation>
</comment>
<keyword evidence="5" id="KW-0539">Nucleus</keyword>
<reference evidence="9 10" key="1">
    <citation type="submission" date="2019-07" db="EMBL/GenBank/DDBJ databases">
        <title>Draft genome assembly of a fouling barnacle, Amphibalanus amphitrite (Darwin, 1854): The first reference genome for Thecostraca.</title>
        <authorList>
            <person name="Kim W."/>
        </authorList>
    </citation>
    <scope>NUCLEOTIDE SEQUENCE [LARGE SCALE GENOMIC DNA]</scope>
    <source>
        <strain evidence="9">SNU_AA5</strain>
        <tissue evidence="9">Soma without cirri and trophi</tissue>
    </source>
</reference>
<gene>
    <name evidence="9" type="primary">CrebA</name>
    <name evidence="9" type="ORF">FJT64_007277</name>
</gene>
<dbReference type="SMART" id="SM00338">
    <property type="entry name" value="BRLZ"/>
    <property type="match status" value="1"/>
</dbReference>
<evidence type="ECO:0000256" key="2">
    <source>
        <dbReference type="ARBA" id="ARBA00023015"/>
    </source>
</evidence>
<evidence type="ECO:0000313" key="10">
    <source>
        <dbReference type="Proteomes" id="UP000440578"/>
    </source>
</evidence>
<organism evidence="9 10">
    <name type="scientific">Amphibalanus amphitrite</name>
    <name type="common">Striped barnacle</name>
    <name type="synonym">Balanus amphitrite</name>
    <dbReference type="NCBI Taxonomy" id="1232801"/>
    <lineage>
        <taxon>Eukaryota</taxon>
        <taxon>Metazoa</taxon>
        <taxon>Ecdysozoa</taxon>
        <taxon>Arthropoda</taxon>
        <taxon>Crustacea</taxon>
        <taxon>Multicrustacea</taxon>
        <taxon>Cirripedia</taxon>
        <taxon>Thoracica</taxon>
        <taxon>Thoracicalcarea</taxon>
        <taxon>Balanomorpha</taxon>
        <taxon>Balanoidea</taxon>
        <taxon>Balanidae</taxon>
        <taxon>Amphibalaninae</taxon>
        <taxon>Amphibalanus</taxon>
    </lineage>
</organism>
<dbReference type="Gene3D" id="1.20.5.170">
    <property type="match status" value="1"/>
</dbReference>
<keyword evidence="6" id="KW-0175">Coiled coil</keyword>
<comment type="caution">
    <text evidence="9">The sequence shown here is derived from an EMBL/GenBank/DDBJ whole genome shotgun (WGS) entry which is preliminary data.</text>
</comment>
<dbReference type="GO" id="GO:0005634">
    <property type="term" value="C:nucleus"/>
    <property type="evidence" value="ECO:0007669"/>
    <property type="project" value="UniProtKB-SubCell"/>
</dbReference>
<feature type="region of interest" description="Disordered" evidence="7">
    <location>
        <begin position="255"/>
        <end position="283"/>
    </location>
</feature>
<dbReference type="PROSITE" id="PS00036">
    <property type="entry name" value="BZIP_BASIC"/>
    <property type="match status" value="1"/>
</dbReference>
<feature type="compositionally biased region" description="Low complexity" evidence="7">
    <location>
        <begin position="262"/>
        <end position="273"/>
    </location>
</feature>
<accession>A0A6A4VU41</accession>
<dbReference type="PROSITE" id="PS50217">
    <property type="entry name" value="BZIP"/>
    <property type="match status" value="1"/>
</dbReference>
<dbReference type="GO" id="GO:0000981">
    <property type="term" value="F:DNA-binding transcription factor activity, RNA polymerase II-specific"/>
    <property type="evidence" value="ECO:0007669"/>
    <property type="project" value="TreeGrafter"/>
</dbReference>
<name>A0A6A4VU41_AMPAM</name>
<evidence type="ECO:0000313" key="9">
    <source>
        <dbReference type="EMBL" id="KAF0295144.1"/>
    </source>
</evidence>
<dbReference type="InterPro" id="IPR004827">
    <property type="entry name" value="bZIP"/>
</dbReference>
<protein>
    <submittedName>
        <fullName evidence="9">Cyclic AMP response element-binding protein A</fullName>
    </submittedName>
</protein>
<evidence type="ECO:0000256" key="5">
    <source>
        <dbReference type="ARBA" id="ARBA00023242"/>
    </source>
</evidence>
<feature type="region of interest" description="Disordered" evidence="7">
    <location>
        <begin position="1"/>
        <end position="29"/>
    </location>
</feature>
<keyword evidence="4" id="KW-0804">Transcription</keyword>
<dbReference type="PANTHER" id="PTHR46004:SF3">
    <property type="entry name" value="CYCLIC AMP RESPONSE ELEMENT-BINDING PROTEIN A"/>
    <property type="match status" value="1"/>
</dbReference>
<dbReference type="EMBL" id="VIIS01001636">
    <property type="protein sequence ID" value="KAF0295144.1"/>
    <property type="molecule type" value="Genomic_DNA"/>
</dbReference>
<feature type="compositionally biased region" description="Low complexity" evidence="7">
    <location>
        <begin position="101"/>
        <end position="121"/>
    </location>
</feature>
<keyword evidence="2" id="KW-0805">Transcription regulation</keyword>
<sequence length="449" mass="48470">MVASLFSWESPESLAEGDGEWAGYEERGGGGSSVILRDRMITEASLPIRSEHSYCNDVPELRLPHIKLEDDMESECYPAISMSTATSGGGGGGGVDDLVTRLDSSSSSSSRTLSSTSSDDSGIVLRPCDTVSQPSAVSVAPITVSVGVSGVSNVSNVTQLGGVATMTAAGQRQAVAVQPAAPRRLVLTPQTREELQLLRADRTTQQAHIKISAGQSVLRPQTIVLTSRPSLVQRPADSGAVPRLSVKLEPNTAFVLPPTPPSSVDSDGGSSPPYAGSSRVSPVRSLLQRPPKVLVTAGRPSVRHVSASLISTTPRGAHGTLYLTEEEKRTLISEGYSVPNRLPLSKAEERSLKKIRRKIKNKISAQESRRKKKEYMDQMERRLDQMAADNDEYRRQLEQLEAQRHRLSTSNAQLEQRNAQLATQLEQLRKLIGADCPQVTRDAAEYAAI</sequence>
<dbReference type="Proteomes" id="UP000440578">
    <property type="component" value="Unassembled WGS sequence"/>
</dbReference>